<evidence type="ECO:0008006" key="3">
    <source>
        <dbReference type="Google" id="ProtNLM"/>
    </source>
</evidence>
<accession>A0AA38GRB1</accession>
<feature type="non-terminal residue" evidence="1">
    <location>
        <position position="121"/>
    </location>
</feature>
<evidence type="ECO:0000313" key="1">
    <source>
        <dbReference type="EMBL" id="KAH9326948.1"/>
    </source>
</evidence>
<reference evidence="1 2" key="1">
    <citation type="journal article" date="2021" name="Nat. Plants">
        <title>The Taxus genome provides insights into paclitaxel biosynthesis.</title>
        <authorList>
            <person name="Xiong X."/>
            <person name="Gou J."/>
            <person name="Liao Q."/>
            <person name="Li Y."/>
            <person name="Zhou Q."/>
            <person name="Bi G."/>
            <person name="Li C."/>
            <person name="Du R."/>
            <person name="Wang X."/>
            <person name="Sun T."/>
            <person name="Guo L."/>
            <person name="Liang H."/>
            <person name="Lu P."/>
            <person name="Wu Y."/>
            <person name="Zhang Z."/>
            <person name="Ro D.K."/>
            <person name="Shang Y."/>
            <person name="Huang S."/>
            <person name="Yan J."/>
        </authorList>
    </citation>
    <scope>NUCLEOTIDE SEQUENCE [LARGE SCALE GENOMIC DNA]</scope>
    <source>
        <strain evidence="1">Ta-2019</strain>
    </source>
</reference>
<dbReference type="OMA" id="VMANIYM"/>
<name>A0AA38GRB1_TAXCH</name>
<dbReference type="Proteomes" id="UP000824469">
    <property type="component" value="Unassembled WGS sequence"/>
</dbReference>
<dbReference type="PANTHER" id="PTHR21301:SF10">
    <property type="entry name" value="REVERSE TRANSCRIPTASE DOMAIN-CONTAINING PROTEIN"/>
    <property type="match status" value="1"/>
</dbReference>
<protein>
    <recommendedName>
        <fullName evidence="3">Reverse transcriptase domain-containing protein</fullName>
    </recommendedName>
</protein>
<dbReference type="PANTHER" id="PTHR21301">
    <property type="entry name" value="REVERSE TRANSCRIPTASE"/>
    <property type="match status" value="1"/>
</dbReference>
<comment type="caution">
    <text evidence="1">The sequence shown here is derived from an EMBL/GenBank/DDBJ whole genome shotgun (WGS) entry which is preliminary data.</text>
</comment>
<proteinExistence type="predicted"/>
<evidence type="ECO:0000313" key="2">
    <source>
        <dbReference type="Proteomes" id="UP000824469"/>
    </source>
</evidence>
<dbReference type="AlphaFoldDB" id="A0AA38GRB1"/>
<gene>
    <name evidence="1" type="ORF">KI387_007126</name>
</gene>
<dbReference type="EMBL" id="JAHRHJ020000002">
    <property type="protein sequence ID" value="KAH9326948.1"/>
    <property type="molecule type" value="Genomic_DNA"/>
</dbReference>
<sequence length="121" mass="13611">MDEGMARLVSFSLNPTFFSFNGVIYDHSIVKEMGSPLSPVLAILFTEHFGERALYSIPLKPKWCEMFVDDTNLHCEHGRDNLKDLQSHISSSVDGIKLIKEIEKGSLLVLESYSPITSMAF</sequence>
<organism evidence="1 2">
    <name type="scientific">Taxus chinensis</name>
    <name type="common">Chinese yew</name>
    <name type="synonym">Taxus wallichiana var. chinensis</name>
    <dbReference type="NCBI Taxonomy" id="29808"/>
    <lineage>
        <taxon>Eukaryota</taxon>
        <taxon>Viridiplantae</taxon>
        <taxon>Streptophyta</taxon>
        <taxon>Embryophyta</taxon>
        <taxon>Tracheophyta</taxon>
        <taxon>Spermatophyta</taxon>
        <taxon>Pinopsida</taxon>
        <taxon>Pinidae</taxon>
        <taxon>Conifers II</taxon>
        <taxon>Cupressales</taxon>
        <taxon>Taxaceae</taxon>
        <taxon>Taxus</taxon>
    </lineage>
</organism>
<keyword evidence="2" id="KW-1185">Reference proteome</keyword>